<keyword evidence="4" id="KW-0804">Transcription</keyword>
<dbReference type="GO" id="GO:0003700">
    <property type="term" value="F:DNA-binding transcription factor activity"/>
    <property type="evidence" value="ECO:0007669"/>
    <property type="project" value="InterPro"/>
</dbReference>
<dbReference type="FunCoup" id="C2KW92">
    <property type="interactions" value="90"/>
</dbReference>
<reference evidence="6 7" key="1">
    <citation type="submission" date="2009-04" db="EMBL/GenBank/DDBJ databases">
        <authorList>
            <person name="Qin X."/>
            <person name="Bachman B."/>
            <person name="Battles P."/>
            <person name="Bell A."/>
            <person name="Bess C."/>
            <person name="Bickham C."/>
            <person name="Chaboub L."/>
            <person name="Chen D."/>
            <person name="Coyle M."/>
            <person name="Deiros D.R."/>
            <person name="Dinh H."/>
            <person name="Forbes L."/>
            <person name="Fowler G."/>
            <person name="Francisco L."/>
            <person name="Fu Q."/>
            <person name="Gubbala S."/>
            <person name="Hale W."/>
            <person name="Han Y."/>
            <person name="Hemphill L."/>
            <person name="Highlander S.K."/>
            <person name="Hirani K."/>
            <person name="Hogues M."/>
            <person name="Jackson L."/>
            <person name="Jakkamsetti A."/>
            <person name="Javaid M."/>
            <person name="Jiang H."/>
            <person name="Korchina V."/>
            <person name="Kovar C."/>
            <person name="Lara F."/>
            <person name="Lee S."/>
            <person name="Mata R."/>
            <person name="Mathew T."/>
            <person name="Moen C."/>
            <person name="Morales K."/>
            <person name="Munidasa M."/>
            <person name="Nazareth L."/>
            <person name="Ngo R."/>
            <person name="Nguyen L."/>
            <person name="Okwuonu G."/>
            <person name="Ongeri F."/>
            <person name="Patil S."/>
            <person name="Petrosino J."/>
            <person name="Pham C."/>
            <person name="Pham P."/>
            <person name="Pu L.-L."/>
            <person name="Puazo M."/>
            <person name="Raj R."/>
            <person name="Reid J."/>
            <person name="Rouhana J."/>
            <person name="Saada N."/>
            <person name="Shang Y."/>
            <person name="Simmons D."/>
            <person name="Thornton R."/>
            <person name="Warren J."/>
            <person name="Weissenberger G."/>
            <person name="Zhang J."/>
            <person name="Zhang L."/>
            <person name="Zhou C."/>
            <person name="Zhu D."/>
            <person name="Muzny D."/>
            <person name="Worley K."/>
            <person name="Gibbs R."/>
        </authorList>
    </citation>
    <scope>NUCLEOTIDE SEQUENCE [LARGE SCALE GENOMIC DNA]</scope>
    <source>
        <strain evidence="6 7">F0268</strain>
    </source>
</reference>
<keyword evidence="3" id="KW-0238">DNA-binding</keyword>
<dbReference type="Pfam" id="PF03466">
    <property type="entry name" value="LysR_substrate"/>
    <property type="match status" value="1"/>
</dbReference>
<dbReference type="Proteomes" id="UP000004121">
    <property type="component" value="Unassembled WGS sequence"/>
</dbReference>
<protein>
    <submittedName>
        <fullName evidence="6">LysR substrate binding domain protein</fullName>
    </submittedName>
</protein>
<dbReference type="InParanoid" id="C2KW92"/>
<dbReference type="Gene3D" id="1.10.10.10">
    <property type="entry name" value="Winged helix-like DNA-binding domain superfamily/Winged helix DNA-binding domain"/>
    <property type="match status" value="1"/>
</dbReference>
<dbReference type="PROSITE" id="PS50931">
    <property type="entry name" value="HTH_LYSR"/>
    <property type="match status" value="1"/>
</dbReference>
<dbReference type="STRING" id="585501.HMPREF6123_0751"/>
<dbReference type="Gene3D" id="3.40.190.290">
    <property type="match status" value="1"/>
</dbReference>
<evidence type="ECO:0000256" key="1">
    <source>
        <dbReference type="ARBA" id="ARBA00009437"/>
    </source>
</evidence>
<evidence type="ECO:0000313" key="7">
    <source>
        <dbReference type="Proteomes" id="UP000004121"/>
    </source>
</evidence>
<evidence type="ECO:0000256" key="2">
    <source>
        <dbReference type="ARBA" id="ARBA00023015"/>
    </source>
</evidence>
<proteinExistence type="inferred from homology"/>
<gene>
    <name evidence="6" type="ORF">HMPREF6123_0751</name>
</gene>
<accession>C2KW92</accession>
<dbReference type="InterPro" id="IPR036390">
    <property type="entry name" value="WH_DNA-bd_sf"/>
</dbReference>
<dbReference type="Pfam" id="PF00126">
    <property type="entry name" value="HTH_1"/>
    <property type="match status" value="1"/>
</dbReference>
<dbReference type="PANTHER" id="PTHR30126:SF64">
    <property type="entry name" value="HTH-TYPE TRANSCRIPTIONAL REGULATOR CITR"/>
    <property type="match status" value="1"/>
</dbReference>
<feature type="domain" description="HTH lysR-type" evidence="5">
    <location>
        <begin position="50"/>
        <end position="101"/>
    </location>
</feature>
<dbReference type="EMBL" id="ACKX01000079">
    <property type="protein sequence ID" value="EEJ51963.1"/>
    <property type="molecule type" value="Genomic_DNA"/>
</dbReference>
<comment type="caution">
    <text evidence="6">The sequence shown here is derived from an EMBL/GenBank/DDBJ whole genome shotgun (WGS) entry which is preliminary data.</text>
</comment>
<dbReference type="FunFam" id="1.10.10.10:FF:000001">
    <property type="entry name" value="LysR family transcriptional regulator"/>
    <property type="match status" value="1"/>
</dbReference>
<dbReference type="HOGENOM" id="CLU_039613_6_1_9"/>
<dbReference type="eggNOG" id="COG0583">
    <property type="taxonomic scope" value="Bacteria"/>
</dbReference>
<keyword evidence="7" id="KW-1185">Reference proteome</keyword>
<dbReference type="InterPro" id="IPR000847">
    <property type="entry name" value="LysR_HTH_N"/>
</dbReference>
<comment type="similarity">
    <text evidence="1">Belongs to the LysR transcriptional regulatory family.</text>
</comment>
<dbReference type="GO" id="GO:0000976">
    <property type="term" value="F:transcription cis-regulatory region binding"/>
    <property type="evidence" value="ECO:0007669"/>
    <property type="project" value="TreeGrafter"/>
</dbReference>
<dbReference type="PRINTS" id="PR00039">
    <property type="entry name" value="HTHLYSR"/>
</dbReference>
<dbReference type="SUPFAM" id="SSF46785">
    <property type="entry name" value="Winged helix' DNA-binding domain"/>
    <property type="match status" value="1"/>
</dbReference>
<dbReference type="SUPFAM" id="SSF53850">
    <property type="entry name" value="Periplasmic binding protein-like II"/>
    <property type="match status" value="1"/>
</dbReference>
<dbReference type="PANTHER" id="PTHR30126">
    <property type="entry name" value="HTH-TYPE TRANSCRIPTIONAL REGULATOR"/>
    <property type="match status" value="1"/>
</dbReference>
<evidence type="ECO:0000259" key="5">
    <source>
        <dbReference type="PROSITE" id="PS50931"/>
    </source>
</evidence>
<dbReference type="AlphaFoldDB" id="C2KW92"/>
<evidence type="ECO:0000313" key="6">
    <source>
        <dbReference type="EMBL" id="EEJ51963.1"/>
    </source>
</evidence>
<sequence length="339" mass="39120">MYFIKAELHSSLQCNKATAIIKIHFLDTYYSLKLSQKERINMEQNLSTYRIFYEVAKSGNISKAAEQLYISQPAISKTIVRLEDSLEIKLFKRNSRGVSLTDEGKVLFQYIKDAFAHIQEAEETLQKMKDFHIGHLDIGASSTLCRFILLPYLKAFMKEYPNIRISLKNQDSGKTLHLLEDHQIDLALAALPKKLGINQEILMEREVEDILVAAPQYLHNLKKIRGEAFSLFQDANVMLLEEQNLSRHHIENYLKENQIYCPQIMELNTMDLLIDSAKIGIGIAWVIRDFVAEDLKNGQLVEIKLPQPIQKRRIAFLYNNKNNSPSLESFVSFLKKETV</sequence>
<dbReference type="CDD" id="cd05466">
    <property type="entry name" value="PBP2_LTTR_substrate"/>
    <property type="match status" value="1"/>
</dbReference>
<name>C2KW92_9FIRM</name>
<dbReference type="InterPro" id="IPR005119">
    <property type="entry name" value="LysR_subst-bd"/>
</dbReference>
<evidence type="ECO:0000256" key="3">
    <source>
        <dbReference type="ARBA" id="ARBA00023125"/>
    </source>
</evidence>
<evidence type="ECO:0000256" key="4">
    <source>
        <dbReference type="ARBA" id="ARBA00023163"/>
    </source>
</evidence>
<organism evidence="6 7">
    <name type="scientific">Oribacterium sinus F0268</name>
    <dbReference type="NCBI Taxonomy" id="585501"/>
    <lineage>
        <taxon>Bacteria</taxon>
        <taxon>Bacillati</taxon>
        <taxon>Bacillota</taxon>
        <taxon>Clostridia</taxon>
        <taxon>Lachnospirales</taxon>
        <taxon>Lachnospiraceae</taxon>
        <taxon>Oribacterium</taxon>
    </lineage>
</organism>
<keyword evidence="2" id="KW-0805">Transcription regulation</keyword>
<dbReference type="InterPro" id="IPR036388">
    <property type="entry name" value="WH-like_DNA-bd_sf"/>
</dbReference>